<keyword evidence="4 5" id="KW-0472">Membrane</keyword>
<dbReference type="EMBL" id="HBGU01046280">
    <property type="protein sequence ID" value="CAD9481743.1"/>
    <property type="molecule type" value="Transcribed_RNA"/>
</dbReference>
<evidence type="ECO:0000256" key="4">
    <source>
        <dbReference type="ARBA" id="ARBA00023136"/>
    </source>
</evidence>
<dbReference type="GO" id="GO:0005886">
    <property type="term" value="C:plasma membrane"/>
    <property type="evidence" value="ECO:0007669"/>
    <property type="project" value="TreeGrafter"/>
</dbReference>
<dbReference type="Gene3D" id="1.10.287.70">
    <property type="match status" value="1"/>
</dbReference>
<evidence type="ECO:0000256" key="3">
    <source>
        <dbReference type="ARBA" id="ARBA00022989"/>
    </source>
</evidence>
<name>A0A7S2H6D1_9EUKA</name>
<feature type="transmembrane region" description="Helical" evidence="5">
    <location>
        <begin position="63"/>
        <end position="88"/>
    </location>
</feature>
<reference evidence="7" key="1">
    <citation type="submission" date="2021-01" db="EMBL/GenBank/DDBJ databases">
        <authorList>
            <person name="Corre E."/>
            <person name="Pelletier E."/>
            <person name="Niang G."/>
            <person name="Scheremetjew M."/>
            <person name="Finn R."/>
            <person name="Kale V."/>
            <person name="Holt S."/>
            <person name="Cochrane G."/>
            <person name="Meng A."/>
            <person name="Brown T."/>
            <person name="Cohen L."/>
        </authorList>
    </citation>
    <scope>NUCLEOTIDE SEQUENCE</scope>
    <source>
        <strain evidence="7">UTEX LB 985</strain>
    </source>
</reference>
<evidence type="ECO:0000313" key="7">
    <source>
        <dbReference type="EMBL" id="CAD9481743.1"/>
    </source>
</evidence>
<gene>
    <name evidence="7" type="ORF">CBRE1094_LOCUS25202</name>
</gene>
<dbReference type="PANTHER" id="PTHR10217">
    <property type="entry name" value="VOLTAGE AND LIGAND GATED POTASSIUM CHANNEL"/>
    <property type="match status" value="1"/>
</dbReference>
<dbReference type="SUPFAM" id="SSF81324">
    <property type="entry name" value="Voltage-gated potassium channels"/>
    <property type="match status" value="1"/>
</dbReference>
<evidence type="ECO:0000259" key="6">
    <source>
        <dbReference type="Pfam" id="PF00520"/>
    </source>
</evidence>
<protein>
    <recommendedName>
        <fullName evidence="6">Ion transport domain-containing protein</fullName>
    </recommendedName>
</protein>
<dbReference type="Pfam" id="PF00520">
    <property type="entry name" value="Ion_trans"/>
    <property type="match status" value="1"/>
</dbReference>
<organism evidence="7">
    <name type="scientific">Haptolina brevifila</name>
    <dbReference type="NCBI Taxonomy" id="156173"/>
    <lineage>
        <taxon>Eukaryota</taxon>
        <taxon>Haptista</taxon>
        <taxon>Haptophyta</taxon>
        <taxon>Prymnesiophyceae</taxon>
        <taxon>Prymnesiales</taxon>
        <taxon>Prymnesiaceae</taxon>
        <taxon>Haptolina</taxon>
    </lineage>
</organism>
<dbReference type="GO" id="GO:0005249">
    <property type="term" value="F:voltage-gated potassium channel activity"/>
    <property type="evidence" value="ECO:0007669"/>
    <property type="project" value="TreeGrafter"/>
</dbReference>
<dbReference type="GO" id="GO:0042391">
    <property type="term" value="P:regulation of membrane potential"/>
    <property type="evidence" value="ECO:0007669"/>
    <property type="project" value="TreeGrafter"/>
</dbReference>
<dbReference type="PANTHER" id="PTHR10217:SF435">
    <property type="entry name" value="POTASSIUM VOLTAGE-GATED CHANNEL PROTEIN EAG"/>
    <property type="match status" value="1"/>
</dbReference>
<evidence type="ECO:0000256" key="5">
    <source>
        <dbReference type="SAM" id="Phobius"/>
    </source>
</evidence>
<accession>A0A7S2H6D1</accession>
<feature type="domain" description="Ion transport" evidence="6">
    <location>
        <begin position="25"/>
        <end position="189"/>
    </location>
</feature>
<proteinExistence type="predicted"/>
<dbReference type="InterPro" id="IPR005821">
    <property type="entry name" value="Ion_trans_dom"/>
</dbReference>
<evidence type="ECO:0000256" key="1">
    <source>
        <dbReference type="ARBA" id="ARBA00004141"/>
    </source>
</evidence>
<keyword evidence="3 5" id="KW-1133">Transmembrane helix</keyword>
<dbReference type="InterPro" id="IPR050818">
    <property type="entry name" value="KCNH_animal-type"/>
</dbReference>
<comment type="subcellular location">
    <subcellularLocation>
        <location evidence="1">Membrane</location>
        <topology evidence="1">Multi-pass membrane protein</topology>
    </subcellularLocation>
</comment>
<feature type="transmembrane region" description="Helical" evidence="5">
    <location>
        <begin position="176"/>
        <end position="194"/>
    </location>
</feature>
<keyword evidence="2 5" id="KW-0812">Transmembrane</keyword>
<evidence type="ECO:0000256" key="2">
    <source>
        <dbReference type="ARBA" id="ARBA00022692"/>
    </source>
</evidence>
<sequence length="266" mass="30077">MTLFIPASFDFYMTSDGARDLSNVIIVRVLRVLRLMKVVRLVRATRVYRRWKSYLALSYGLETLVQCTLIVFLAGHWFACIITLQAVLHSAADQTWLGPDKYGICASGDDLLKQLTSANETSTTLISSAISSSVLLGCEKTSEGSMYLAALTWALMVLTGTGGTDAYPSAQSEGETFVVMVLVLLGALLWTYILSKFCDVAINSDPALTFYRQRLDDLNHFIKVNRVPLDMALRLREYVRRIIWGSRIRRAYQMLLWIIPERRRES</sequence>
<dbReference type="AlphaFoldDB" id="A0A7S2H6D1"/>